<feature type="domain" description="GHMP kinase N-terminal" evidence="10">
    <location>
        <begin position="85"/>
        <end position="150"/>
    </location>
</feature>
<comment type="pathway">
    <text evidence="9">Isoprenoid biosynthesis; isopentenyl diphosphate biosynthesis via mevalonate pathway; isopentenyl diphosphate from (R)-mevalonate: step 1/3.</text>
</comment>
<dbReference type="InterPro" id="IPR006204">
    <property type="entry name" value="GHMP_kinase_N_dom"/>
</dbReference>
<evidence type="ECO:0000313" key="12">
    <source>
        <dbReference type="Proteomes" id="UP000184050"/>
    </source>
</evidence>
<dbReference type="Pfam" id="PF00288">
    <property type="entry name" value="GHMP_kinases_N"/>
    <property type="match status" value="1"/>
</dbReference>
<dbReference type="PANTHER" id="PTHR43290:SF2">
    <property type="entry name" value="MEVALONATE KINASE"/>
    <property type="match status" value="1"/>
</dbReference>
<evidence type="ECO:0000256" key="6">
    <source>
        <dbReference type="ARBA" id="ARBA00022840"/>
    </source>
</evidence>
<evidence type="ECO:0000256" key="8">
    <source>
        <dbReference type="ARBA" id="ARBA00023098"/>
    </source>
</evidence>
<keyword evidence="2" id="KW-0444">Lipid biosynthesis</keyword>
<dbReference type="EMBL" id="FQZE01000019">
    <property type="protein sequence ID" value="SHJ41979.1"/>
    <property type="molecule type" value="Genomic_DNA"/>
</dbReference>
<dbReference type="GO" id="GO:0019287">
    <property type="term" value="P:isopentenyl diphosphate biosynthetic process, mevalonate pathway"/>
    <property type="evidence" value="ECO:0007669"/>
    <property type="project" value="TreeGrafter"/>
</dbReference>
<keyword evidence="7" id="KW-0460">Magnesium</keyword>
<evidence type="ECO:0000256" key="7">
    <source>
        <dbReference type="ARBA" id="ARBA00022842"/>
    </source>
</evidence>
<dbReference type="GO" id="GO:0005829">
    <property type="term" value="C:cytosol"/>
    <property type="evidence" value="ECO:0007669"/>
    <property type="project" value="TreeGrafter"/>
</dbReference>
<name>A0A1M6J5P8_9BACT</name>
<evidence type="ECO:0000259" key="10">
    <source>
        <dbReference type="Pfam" id="PF00288"/>
    </source>
</evidence>
<evidence type="ECO:0000256" key="1">
    <source>
        <dbReference type="ARBA" id="ARBA00022490"/>
    </source>
</evidence>
<dbReference type="SUPFAM" id="SSF54211">
    <property type="entry name" value="Ribosomal protein S5 domain 2-like"/>
    <property type="match status" value="1"/>
</dbReference>
<dbReference type="InterPro" id="IPR020568">
    <property type="entry name" value="Ribosomal_Su5_D2-typ_SF"/>
</dbReference>
<dbReference type="STRING" id="1168035.SAMN05444280_1193"/>
<dbReference type="Gene3D" id="3.30.70.890">
    <property type="entry name" value="GHMP kinase, C-terminal domain"/>
    <property type="match status" value="1"/>
</dbReference>
<keyword evidence="3" id="KW-0808">Transferase</keyword>
<evidence type="ECO:0000256" key="5">
    <source>
        <dbReference type="ARBA" id="ARBA00022777"/>
    </source>
</evidence>
<keyword evidence="4" id="KW-0547">Nucleotide-binding</keyword>
<evidence type="ECO:0000256" key="9">
    <source>
        <dbReference type="ARBA" id="ARBA00029438"/>
    </source>
</evidence>
<keyword evidence="1" id="KW-0963">Cytoplasm</keyword>
<keyword evidence="12" id="KW-1185">Reference proteome</keyword>
<protein>
    <submittedName>
        <fullName evidence="11">Mevalonate kinase</fullName>
    </submittedName>
</protein>
<keyword evidence="8" id="KW-0443">Lipid metabolism</keyword>
<evidence type="ECO:0000256" key="4">
    <source>
        <dbReference type="ARBA" id="ARBA00022741"/>
    </source>
</evidence>
<dbReference type="GO" id="GO:0005524">
    <property type="term" value="F:ATP binding"/>
    <property type="evidence" value="ECO:0007669"/>
    <property type="project" value="UniProtKB-KW"/>
</dbReference>
<dbReference type="GO" id="GO:0004496">
    <property type="term" value="F:mevalonate kinase activity"/>
    <property type="evidence" value="ECO:0007669"/>
    <property type="project" value="InterPro"/>
</dbReference>
<dbReference type="AlphaFoldDB" id="A0A1M6J5P8"/>
<sequence>MKKFSSKLLLFGEYGLLYGADALAVPFPKFGGALKFTVDSNDKTIQESQSETQQFFSTFDAANLNKEMHFPLQLKELKSDLQKGLFFYSNIPVQYGLGSSGALCAAIFERYSIFHKNEDELNDSELLQQLKQDFSLLESSFHGRSSGIDPLVSFLNRPVLFTPEKIELPEIKIRENDFSVFLIDTKIKSSTAPLVSLFNQKMENPQFKKRFENDFLPANNAAIQAFLKGSKQELFLQLKQISAFQSEQFSEMIPESFKDFFKNSAHNNTPVKLLGSGGGGFLLAFAKNENDLPESLSKIKVI</sequence>
<keyword evidence="6" id="KW-0067">ATP-binding</keyword>
<dbReference type="InterPro" id="IPR036554">
    <property type="entry name" value="GHMP_kinase_C_sf"/>
</dbReference>
<dbReference type="Proteomes" id="UP000184050">
    <property type="component" value="Unassembled WGS sequence"/>
</dbReference>
<accession>A0A1M6J5P8</accession>
<reference evidence="11 12" key="1">
    <citation type="submission" date="2016-11" db="EMBL/GenBank/DDBJ databases">
        <authorList>
            <person name="Jaros S."/>
            <person name="Januszkiewicz K."/>
            <person name="Wedrychowicz H."/>
        </authorList>
    </citation>
    <scope>NUCLEOTIDE SEQUENCE [LARGE SCALE GENOMIC DNA]</scope>
    <source>
        <strain evidence="11 12">DSM 27063</strain>
    </source>
</reference>
<dbReference type="PANTHER" id="PTHR43290">
    <property type="entry name" value="MEVALONATE KINASE"/>
    <property type="match status" value="1"/>
</dbReference>
<dbReference type="RefSeq" id="WP_073169947.1">
    <property type="nucleotide sequence ID" value="NZ_FQZE01000019.1"/>
</dbReference>
<dbReference type="InterPro" id="IPR014721">
    <property type="entry name" value="Ribsml_uS5_D2-typ_fold_subgr"/>
</dbReference>
<proteinExistence type="predicted"/>
<evidence type="ECO:0000256" key="2">
    <source>
        <dbReference type="ARBA" id="ARBA00022516"/>
    </source>
</evidence>
<evidence type="ECO:0000256" key="3">
    <source>
        <dbReference type="ARBA" id="ARBA00022679"/>
    </source>
</evidence>
<dbReference type="OrthoDB" id="977547at2"/>
<keyword evidence="5 11" id="KW-0418">Kinase</keyword>
<dbReference type="PRINTS" id="PR00959">
    <property type="entry name" value="MEVGALKINASE"/>
</dbReference>
<gene>
    <name evidence="11" type="ORF">SAMN05444280_1193</name>
</gene>
<evidence type="ECO:0000313" key="11">
    <source>
        <dbReference type="EMBL" id="SHJ41979.1"/>
    </source>
</evidence>
<dbReference type="SUPFAM" id="SSF55060">
    <property type="entry name" value="GHMP Kinase, C-terminal domain"/>
    <property type="match status" value="1"/>
</dbReference>
<dbReference type="Gene3D" id="3.30.230.10">
    <property type="match status" value="1"/>
</dbReference>
<dbReference type="InterPro" id="IPR006205">
    <property type="entry name" value="Mev_gal_kin"/>
</dbReference>
<organism evidence="11 12">
    <name type="scientific">Tangfeifania diversioriginum</name>
    <dbReference type="NCBI Taxonomy" id="1168035"/>
    <lineage>
        <taxon>Bacteria</taxon>
        <taxon>Pseudomonadati</taxon>
        <taxon>Bacteroidota</taxon>
        <taxon>Bacteroidia</taxon>
        <taxon>Marinilabiliales</taxon>
        <taxon>Prolixibacteraceae</taxon>
        <taxon>Tangfeifania</taxon>
    </lineage>
</organism>